<evidence type="ECO:0000256" key="3">
    <source>
        <dbReference type="ARBA" id="ARBA00022840"/>
    </source>
</evidence>
<dbReference type="PaxDb" id="67767-A0A0J7K5U8"/>
<evidence type="ECO:0000256" key="2">
    <source>
        <dbReference type="ARBA" id="ARBA00022801"/>
    </source>
</evidence>
<evidence type="ECO:0000259" key="4">
    <source>
        <dbReference type="PROSITE" id="PS51206"/>
    </source>
</evidence>
<gene>
    <name evidence="5" type="ORF">RF55_15709</name>
</gene>
<keyword evidence="1" id="KW-0547">Nucleotide-binding</keyword>
<feature type="domain" description="SF3 helicase" evidence="4">
    <location>
        <begin position="702"/>
        <end position="862"/>
    </location>
</feature>
<dbReference type="Gene3D" id="3.40.50.300">
    <property type="entry name" value="P-loop containing nucleotide triphosphate hydrolases"/>
    <property type="match status" value="1"/>
</dbReference>
<proteinExistence type="predicted"/>
<evidence type="ECO:0000256" key="1">
    <source>
        <dbReference type="ARBA" id="ARBA00022741"/>
    </source>
</evidence>
<evidence type="ECO:0000313" key="5">
    <source>
        <dbReference type="EMBL" id="KMQ85619.1"/>
    </source>
</evidence>
<dbReference type="OrthoDB" id="7659859at2759"/>
<evidence type="ECO:0000313" key="6">
    <source>
        <dbReference type="Proteomes" id="UP000036403"/>
    </source>
</evidence>
<keyword evidence="2" id="KW-0378">Hydrolase</keyword>
<dbReference type="GO" id="GO:0005524">
    <property type="term" value="F:ATP binding"/>
    <property type="evidence" value="ECO:0007669"/>
    <property type="project" value="UniProtKB-KW"/>
</dbReference>
<keyword evidence="5" id="KW-0347">Helicase</keyword>
<accession>A0A0J7K5U8</accession>
<sequence>MAPSLLKSFTELKNVPQDSYVFYDMSGGKYYLSRNDYPYFWNFHVRTNRDQRQNLTLDLAFAQSHSLVFDIDVKILLRGAVTYKLASLYLKHYTKTYVLPVLRHQFSELKNFTVLVATRIERDGDIDSGGVGMHVHLPEIAIAHDDYVRLCARLQPLLFDASQKWFHISLDIPTNWTLSLSKKPGRSSCYKPSSIHYVDERKSHDLDLLLRTNWEDIQDCRKDFKRRKDNTRSCFRRVLYAKFHEIVPEIQKRMMPVQPDPSVKLSYETIFSTGGDDEEERSSSSEEYEKVASFQFRRRHRTHVYKGLIPNFKGVHWLRAAYYLQANAYLIDDFETDNYALKTWYRNHRDRLPSVSDDLFLSVNRALAEDSINFRSDANPIKTILEYRDGYYFLPVFYALCRHLDIPSRTLIQHLRGIVDSHALLDRLENINPEIIRLVSKNFTIDTILFCGFHMHGHHSRYKEVMQEIVKYMKGVISAITSPEMLAEQIRHVQERNFPLMMVSMQNSCKEPQKFLWSPVKDCWYEFKKDQNIGVLMNAIFSDVKIFVKTAHSDRSKELLAGINVQLLVSSVINEMNHERKVLAMDRQKWFVRTENGVLDLLTGHVGANVPEGYMTNRRLGVAFDRRLLSVMGEDKTLLSTYSALTDRLFFRRYLKRLYTNVTDDVFETLRDMAGFETGHPLVESCLQFYANLCKYVSFDYDKLMYLMDVLASLLIATNYARKFFIFKGETRNGKSKFFQMIERVFGELSQTIRSQNLQPGTSGSSQTAQPEFATTMFACRIVTVEEMSGRLNENLVKELTGNSTTSFRNLFEQNAGGIPTAKIFASTNTIPICTATEAFKDRVVAFPFESMFVSDAATLDTRQQLQSDRFPLDTSDGVIESSYKGFFVMIYCHLRKRIDMEDGLIRYRPEPDSLKEFKEILLRQCDLFTQFVSWADVQESTGYVTTQNQLKSAVRLFKKHMKHVNFQETDLLVRFDEVYGHLKQSEDDDGTSSPVETLDSFLNPTGIAAFVDEDDFDRRDVAGGSGSKKRRFEEDEDLFVTNNNKKIKLDDVAGGSGGSNKRRLEEEEDLFVTNNNKKIKLDPESERSMMYYRNVVIKILNKKSTF</sequence>
<dbReference type="InterPro" id="IPR027417">
    <property type="entry name" value="P-loop_NTPase"/>
</dbReference>
<name>A0A0J7K5U8_LASNI</name>
<organism evidence="5 6">
    <name type="scientific">Lasius niger</name>
    <name type="common">Black garden ant</name>
    <dbReference type="NCBI Taxonomy" id="67767"/>
    <lineage>
        <taxon>Eukaryota</taxon>
        <taxon>Metazoa</taxon>
        <taxon>Ecdysozoa</taxon>
        <taxon>Arthropoda</taxon>
        <taxon>Hexapoda</taxon>
        <taxon>Insecta</taxon>
        <taxon>Pterygota</taxon>
        <taxon>Neoptera</taxon>
        <taxon>Endopterygota</taxon>
        <taxon>Hymenoptera</taxon>
        <taxon>Apocrita</taxon>
        <taxon>Aculeata</taxon>
        <taxon>Formicoidea</taxon>
        <taxon>Formicidae</taxon>
        <taxon>Formicinae</taxon>
        <taxon>Lasius</taxon>
        <taxon>Lasius</taxon>
    </lineage>
</organism>
<dbReference type="PROSITE" id="PS51206">
    <property type="entry name" value="SF3_HELICASE_1"/>
    <property type="match status" value="1"/>
</dbReference>
<dbReference type="InterPro" id="IPR014015">
    <property type="entry name" value="Helicase_SF3_DNA-vir"/>
</dbReference>
<keyword evidence="3" id="KW-0067">ATP-binding</keyword>
<keyword evidence="6" id="KW-1185">Reference proteome</keyword>
<protein>
    <submittedName>
        <fullName evidence="5">D5 family helicase-primase</fullName>
    </submittedName>
</protein>
<dbReference type="GO" id="GO:0016787">
    <property type="term" value="F:hydrolase activity"/>
    <property type="evidence" value="ECO:0007669"/>
    <property type="project" value="UniProtKB-KW"/>
</dbReference>
<comment type="caution">
    <text evidence="5">The sequence shown here is derived from an EMBL/GenBank/DDBJ whole genome shotgun (WGS) entry which is preliminary data.</text>
</comment>
<dbReference type="Proteomes" id="UP000036403">
    <property type="component" value="Unassembled WGS sequence"/>
</dbReference>
<dbReference type="GO" id="GO:0004386">
    <property type="term" value="F:helicase activity"/>
    <property type="evidence" value="ECO:0007669"/>
    <property type="project" value="UniProtKB-KW"/>
</dbReference>
<dbReference type="AlphaFoldDB" id="A0A0J7K5U8"/>
<reference evidence="5 6" key="1">
    <citation type="submission" date="2015-04" db="EMBL/GenBank/DDBJ databases">
        <title>Lasius niger genome sequencing.</title>
        <authorList>
            <person name="Konorov E.A."/>
            <person name="Nikitin M.A."/>
            <person name="Kirill M.V."/>
            <person name="Chang P."/>
        </authorList>
    </citation>
    <scope>NUCLEOTIDE SEQUENCE [LARGE SCALE GENOMIC DNA]</scope>
    <source>
        <tissue evidence="5">Whole</tissue>
    </source>
</reference>
<dbReference type="InterPro" id="IPR051620">
    <property type="entry name" value="ORF904-like_C"/>
</dbReference>
<dbReference type="PANTHER" id="PTHR35372">
    <property type="entry name" value="ATP BINDING PROTEIN-RELATED"/>
    <property type="match status" value="1"/>
</dbReference>
<dbReference type="EMBL" id="LBMM01013478">
    <property type="protein sequence ID" value="KMQ85619.1"/>
    <property type="molecule type" value="Genomic_DNA"/>
</dbReference>
<dbReference type="PANTHER" id="PTHR35372:SF2">
    <property type="entry name" value="SF3 HELICASE DOMAIN-CONTAINING PROTEIN"/>
    <property type="match status" value="1"/>
</dbReference>